<evidence type="ECO:0000256" key="4">
    <source>
        <dbReference type="ARBA" id="ARBA00022832"/>
    </source>
</evidence>
<reference evidence="10 11" key="1">
    <citation type="journal article" date="2011" name="J. Bacteriol.">
        <title>Genome sequence of the mercury-methylating and pleomorphic Desulfovibrio africanus Strain Walvis Bay.</title>
        <authorList>
            <person name="Brown S.D."/>
            <person name="Wall J.D."/>
            <person name="Kucken A.M."/>
            <person name="Gilmour C.C."/>
            <person name="Podar M."/>
            <person name="Brandt C.C."/>
            <person name="Teshima H."/>
            <person name="Detter J.C."/>
            <person name="Han C.S."/>
            <person name="Land M.L."/>
            <person name="Lucas S."/>
            <person name="Han J."/>
            <person name="Pennacchio L."/>
            <person name="Nolan M."/>
            <person name="Pitluck S."/>
            <person name="Woyke T."/>
            <person name="Goodwin L."/>
            <person name="Palumbo A.V."/>
            <person name="Elias D.A."/>
        </authorList>
    </citation>
    <scope>NUCLEOTIDE SEQUENCE [LARGE SCALE GENOMIC DNA]</scope>
    <source>
        <strain evidence="10 11">Walvis Bay</strain>
    </source>
</reference>
<dbReference type="AlphaFoldDB" id="F3YXU7"/>
<dbReference type="Pfam" id="PF20791">
    <property type="entry name" value="Acyl-ACP_TE_C"/>
    <property type="match status" value="1"/>
</dbReference>
<sequence length="261" mass="29012">MSGETCDIDFRVRAYELGTAGCARLPVLLGYLQEAAALHARSLGFSHEEMSANSLFWVLTRLYLRLSPEAVARRWPGWRERVAVRTWPVCFERLQARRDFLLLDEQGRTMGSAVSSWVTLDTAARKLSPMPEELRQRIPVSDEHALEYQRRKTPGLEPADQTGGILMTAQRSDLDVNGHVNNAVLAAWALDEATTHLSPTARCTALEVAFRAEVLPGQSVLARSAPQGENVRLLGLFSADDGREHLRAASWWETVSAMGQS</sequence>
<dbReference type="GO" id="GO:0000036">
    <property type="term" value="F:acyl carrier activity"/>
    <property type="evidence" value="ECO:0007669"/>
    <property type="project" value="TreeGrafter"/>
</dbReference>
<dbReference type="InterPro" id="IPR002864">
    <property type="entry name" value="Acyl-ACP_thioesterase_NHD"/>
</dbReference>
<keyword evidence="6" id="KW-0443">Lipid metabolism</keyword>
<gene>
    <name evidence="10" type="ORF">Desaf_2325</name>
</gene>
<dbReference type="RefSeq" id="WP_014260357.1">
    <property type="nucleotide sequence ID" value="NC_016629.1"/>
</dbReference>
<dbReference type="SUPFAM" id="SSF54637">
    <property type="entry name" value="Thioesterase/thiol ester dehydrase-isomerase"/>
    <property type="match status" value="2"/>
</dbReference>
<keyword evidence="11" id="KW-1185">Reference proteome</keyword>
<dbReference type="Pfam" id="PF01643">
    <property type="entry name" value="Acyl-ACP_TE"/>
    <property type="match status" value="1"/>
</dbReference>
<keyword evidence="3" id="KW-0378">Hydrolase</keyword>
<dbReference type="InterPro" id="IPR049427">
    <property type="entry name" value="Acyl-ACP_TE_C"/>
</dbReference>
<evidence type="ECO:0000256" key="5">
    <source>
        <dbReference type="ARBA" id="ARBA00022946"/>
    </source>
</evidence>
<evidence type="ECO:0000313" key="11">
    <source>
        <dbReference type="Proteomes" id="UP000007844"/>
    </source>
</evidence>
<evidence type="ECO:0000256" key="1">
    <source>
        <dbReference type="ARBA" id="ARBA00006500"/>
    </source>
</evidence>
<name>F3YXU7_DESAF</name>
<dbReference type="HOGENOM" id="CLU_045466_2_0_7"/>
<dbReference type="STRING" id="690850.Desaf_2325"/>
<protein>
    <submittedName>
        <fullName evidence="10">Acyl-ACP thioesterase</fullName>
    </submittedName>
</protein>
<proteinExistence type="inferred from homology"/>
<keyword evidence="4" id="KW-0276">Fatty acid metabolism</keyword>
<evidence type="ECO:0000259" key="9">
    <source>
        <dbReference type="Pfam" id="PF20791"/>
    </source>
</evidence>
<evidence type="ECO:0000313" key="10">
    <source>
        <dbReference type="EMBL" id="EGJ50649.1"/>
    </source>
</evidence>
<dbReference type="eggNOG" id="COG3884">
    <property type="taxonomic scope" value="Bacteria"/>
</dbReference>
<evidence type="ECO:0000256" key="7">
    <source>
        <dbReference type="ARBA" id="ARBA00023160"/>
    </source>
</evidence>
<keyword evidence="7" id="KW-0275">Fatty acid biosynthesis</keyword>
<evidence type="ECO:0000259" key="8">
    <source>
        <dbReference type="Pfam" id="PF01643"/>
    </source>
</evidence>
<dbReference type="PANTHER" id="PTHR31727:SF6">
    <property type="entry name" value="OLEOYL-ACYL CARRIER PROTEIN THIOESTERASE 1, CHLOROPLASTIC"/>
    <property type="match status" value="1"/>
</dbReference>
<keyword evidence="5" id="KW-0809">Transit peptide</keyword>
<dbReference type="PANTHER" id="PTHR31727">
    <property type="entry name" value="OLEOYL-ACYL CARRIER PROTEIN THIOESTERASE 1, CHLOROPLASTIC"/>
    <property type="match status" value="1"/>
</dbReference>
<dbReference type="GO" id="GO:0016297">
    <property type="term" value="F:fatty acyl-[ACP] hydrolase activity"/>
    <property type="evidence" value="ECO:0007669"/>
    <property type="project" value="InterPro"/>
</dbReference>
<evidence type="ECO:0000256" key="2">
    <source>
        <dbReference type="ARBA" id="ARBA00022516"/>
    </source>
</evidence>
<evidence type="ECO:0000256" key="6">
    <source>
        <dbReference type="ARBA" id="ARBA00023098"/>
    </source>
</evidence>
<dbReference type="KEGG" id="daf:Desaf_2325"/>
<feature type="domain" description="Acyl-ACP thioesterase-like C-terminal" evidence="9">
    <location>
        <begin position="168"/>
        <end position="253"/>
    </location>
</feature>
<organism evidence="10 11">
    <name type="scientific">Desulfocurvibacter africanus subsp. africanus str. Walvis Bay</name>
    <dbReference type="NCBI Taxonomy" id="690850"/>
    <lineage>
        <taxon>Bacteria</taxon>
        <taxon>Pseudomonadati</taxon>
        <taxon>Thermodesulfobacteriota</taxon>
        <taxon>Desulfovibrionia</taxon>
        <taxon>Desulfovibrionales</taxon>
        <taxon>Desulfovibrionaceae</taxon>
        <taxon>Desulfocurvibacter</taxon>
    </lineage>
</organism>
<keyword evidence="2" id="KW-0444">Lipid biosynthesis</keyword>
<evidence type="ECO:0000256" key="3">
    <source>
        <dbReference type="ARBA" id="ARBA00022801"/>
    </source>
</evidence>
<comment type="similarity">
    <text evidence="1">Belongs to the acyl-ACP thioesterase family.</text>
</comment>
<dbReference type="InterPro" id="IPR029069">
    <property type="entry name" value="HotDog_dom_sf"/>
</dbReference>
<dbReference type="EMBL" id="CP003221">
    <property type="protein sequence ID" value="EGJ50649.1"/>
    <property type="molecule type" value="Genomic_DNA"/>
</dbReference>
<dbReference type="Proteomes" id="UP000007844">
    <property type="component" value="Chromosome"/>
</dbReference>
<dbReference type="CDD" id="cd00586">
    <property type="entry name" value="4HBT"/>
    <property type="match status" value="1"/>
</dbReference>
<accession>F3YXU7</accession>
<dbReference type="InterPro" id="IPR045023">
    <property type="entry name" value="FATA/B"/>
</dbReference>
<dbReference type="Gene3D" id="3.10.129.10">
    <property type="entry name" value="Hotdog Thioesterase"/>
    <property type="match status" value="1"/>
</dbReference>
<feature type="domain" description="Acyl-ACP thioesterase N-terminal hotdog" evidence="8">
    <location>
        <begin position="7"/>
        <end position="137"/>
    </location>
</feature>